<reference evidence="1 2" key="1">
    <citation type="submission" date="2024-01" db="EMBL/GenBank/DDBJ databases">
        <title>The genomes of 5 underutilized Papilionoideae crops provide insights into root nodulation and disease resistanc.</title>
        <authorList>
            <person name="Jiang F."/>
        </authorList>
    </citation>
    <scope>NUCLEOTIDE SEQUENCE [LARGE SCALE GENOMIC DNA]</scope>
    <source>
        <strain evidence="1">JINMINGXINNONG_FW02</strain>
        <tissue evidence="1">Leaves</tissue>
    </source>
</reference>
<accession>A0AAN9NQF5</accession>
<dbReference type="EMBL" id="JAYMYR010000002">
    <property type="protein sequence ID" value="KAK7377445.1"/>
    <property type="molecule type" value="Genomic_DNA"/>
</dbReference>
<dbReference type="Proteomes" id="UP001374584">
    <property type="component" value="Unassembled WGS sequence"/>
</dbReference>
<gene>
    <name evidence="1" type="ORF">VNO80_02870</name>
</gene>
<comment type="caution">
    <text evidence="1">The sequence shown here is derived from an EMBL/GenBank/DDBJ whole genome shotgun (WGS) entry which is preliminary data.</text>
</comment>
<organism evidence="1 2">
    <name type="scientific">Phaseolus coccineus</name>
    <name type="common">Scarlet runner bean</name>
    <name type="synonym">Phaseolus multiflorus</name>
    <dbReference type="NCBI Taxonomy" id="3886"/>
    <lineage>
        <taxon>Eukaryota</taxon>
        <taxon>Viridiplantae</taxon>
        <taxon>Streptophyta</taxon>
        <taxon>Embryophyta</taxon>
        <taxon>Tracheophyta</taxon>
        <taxon>Spermatophyta</taxon>
        <taxon>Magnoliopsida</taxon>
        <taxon>eudicotyledons</taxon>
        <taxon>Gunneridae</taxon>
        <taxon>Pentapetalae</taxon>
        <taxon>rosids</taxon>
        <taxon>fabids</taxon>
        <taxon>Fabales</taxon>
        <taxon>Fabaceae</taxon>
        <taxon>Papilionoideae</taxon>
        <taxon>50 kb inversion clade</taxon>
        <taxon>NPAAA clade</taxon>
        <taxon>indigoferoid/millettioid clade</taxon>
        <taxon>Phaseoleae</taxon>
        <taxon>Phaseolus</taxon>
    </lineage>
</organism>
<dbReference type="AlphaFoldDB" id="A0AAN9NQF5"/>
<evidence type="ECO:0000313" key="1">
    <source>
        <dbReference type="EMBL" id="KAK7377445.1"/>
    </source>
</evidence>
<protein>
    <submittedName>
        <fullName evidence="1">Uncharacterized protein</fullName>
    </submittedName>
</protein>
<sequence>MDIPSTMVAFLKMQLFSVGEHTCVDFYEMVSSTDIDHESSKKIGKVDPPKKLTRSFHRNWRDTTKSQNLIPIPIVLSITTLRLRFHRPRHSNPKLKHISSAMVAFLKMQLFNVDEHTSLFHGVTTYFN</sequence>
<evidence type="ECO:0000313" key="2">
    <source>
        <dbReference type="Proteomes" id="UP001374584"/>
    </source>
</evidence>
<proteinExistence type="predicted"/>
<keyword evidence="2" id="KW-1185">Reference proteome</keyword>
<name>A0AAN9NQF5_PHACN</name>